<dbReference type="Pfam" id="PF07811">
    <property type="entry name" value="TadE"/>
    <property type="match status" value="1"/>
</dbReference>
<sequence length="188" mass="21154">MSKTVNGKFTVEAALVMPVVLLAIVSVIFMSFYLYDYCRIQGITDSLLHKAALYLKHESDIENGKIFYEDIEKQGVFYQAFSIPDYKIHSMESLLSKKLSRGLIATEVTDVKVSADSFKVIAYVEGVFQLPIKGIGILPINEKTVRVKAERKIHNPANTVRIYEVILELGSKINGLNKLEDKLKTLLP</sequence>
<evidence type="ECO:0000259" key="2">
    <source>
        <dbReference type="Pfam" id="PF07811"/>
    </source>
</evidence>
<dbReference type="AlphaFoldDB" id="A0A0H5SKU8"/>
<keyword evidence="4" id="KW-1185">Reference proteome</keyword>
<organism evidence="3 4">
    <name type="scientific">Herbinix hemicellulosilytica</name>
    <dbReference type="NCBI Taxonomy" id="1564487"/>
    <lineage>
        <taxon>Bacteria</taxon>
        <taxon>Bacillati</taxon>
        <taxon>Bacillota</taxon>
        <taxon>Clostridia</taxon>
        <taxon>Lachnospirales</taxon>
        <taxon>Lachnospiraceae</taxon>
        <taxon>Herbinix</taxon>
    </lineage>
</organism>
<name>A0A0H5SKU8_HERHM</name>
<evidence type="ECO:0000313" key="4">
    <source>
        <dbReference type="Proteomes" id="UP000236497"/>
    </source>
</evidence>
<dbReference type="EMBL" id="CVTD020000028">
    <property type="protein sequence ID" value="CRZ35745.1"/>
    <property type="molecule type" value="Genomic_DNA"/>
</dbReference>
<gene>
    <name evidence="3" type="ORF">HHT355_2562</name>
</gene>
<keyword evidence="1" id="KW-0472">Membrane</keyword>
<evidence type="ECO:0000256" key="1">
    <source>
        <dbReference type="SAM" id="Phobius"/>
    </source>
</evidence>
<keyword evidence="1" id="KW-1133">Transmembrane helix</keyword>
<keyword evidence="1" id="KW-0812">Transmembrane</keyword>
<dbReference type="RefSeq" id="WP_103203818.1">
    <property type="nucleotide sequence ID" value="NZ_CVTD020000028.1"/>
</dbReference>
<dbReference type="InterPro" id="IPR012495">
    <property type="entry name" value="TadE-like_dom"/>
</dbReference>
<reference evidence="3 4" key="1">
    <citation type="submission" date="2015-06" db="EMBL/GenBank/DDBJ databases">
        <authorList>
            <person name="Wibberg Daniel"/>
        </authorList>
    </citation>
    <scope>NUCLEOTIDE SEQUENCE [LARGE SCALE GENOMIC DNA]</scope>
    <source>
        <strain evidence="3 4">T3/55T</strain>
    </source>
</reference>
<feature type="transmembrane region" description="Helical" evidence="1">
    <location>
        <begin position="12"/>
        <end position="35"/>
    </location>
</feature>
<accession>A0A0H5SKU8</accession>
<dbReference type="Proteomes" id="UP000236497">
    <property type="component" value="Unassembled WGS sequence"/>
</dbReference>
<dbReference type="OrthoDB" id="2045557at2"/>
<evidence type="ECO:0000313" key="3">
    <source>
        <dbReference type="EMBL" id="CRZ35745.1"/>
    </source>
</evidence>
<proteinExistence type="predicted"/>
<feature type="domain" description="TadE-like" evidence="2">
    <location>
        <begin position="10"/>
        <end position="41"/>
    </location>
</feature>
<protein>
    <submittedName>
        <fullName evidence="3">Putative membrane protein</fullName>
    </submittedName>
</protein>